<dbReference type="Gene3D" id="3.20.20.80">
    <property type="entry name" value="Glycosidases"/>
    <property type="match status" value="1"/>
</dbReference>
<sequence>MKEFTFLRMTDKLMNNEKIWMDFVKFTQQMHHCCYQEDYEEEEDSDSEYEKECYEYYNSICKYNLL</sequence>
<keyword evidence="2" id="KW-1185">Reference proteome</keyword>
<dbReference type="EMBL" id="JAPFFF010000016">
    <property type="protein sequence ID" value="KAK8865514.1"/>
    <property type="molecule type" value="Genomic_DNA"/>
</dbReference>
<protein>
    <submittedName>
        <fullName evidence="1">Uncharacterized protein</fullName>
    </submittedName>
</protein>
<evidence type="ECO:0000313" key="1">
    <source>
        <dbReference type="EMBL" id="KAK8865514.1"/>
    </source>
</evidence>
<dbReference type="Proteomes" id="UP001470230">
    <property type="component" value="Unassembled WGS sequence"/>
</dbReference>
<accession>A0ABR2IMJ4</accession>
<comment type="caution">
    <text evidence="1">The sequence shown here is derived from an EMBL/GenBank/DDBJ whole genome shotgun (WGS) entry which is preliminary data.</text>
</comment>
<name>A0ABR2IMJ4_9EUKA</name>
<organism evidence="1 2">
    <name type="scientific">Tritrichomonas musculus</name>
    <dbReference type="NCBI Taxonomy" id="1915356"/>
    <lineage>
        <taxon>Eukaryota</taxon>
        <taxon>Metamonada</taxon>
        <taxon>Parabasalia</taxon>
        <taxon>Tritrichomonadida</taxon>
        <taxon>Tritrichomonadidae</taxon>
        <taxon>Tritrichomonas</taxon>
    </lineage>
</organism>
<proteinExistence type="predicted"/>
<reference evidence="1 2" key="1">
    <citation type="submission" date="2024-04" db="EMBL/GenBank/DDBJ databases">
        <title>Tritrichomonas musculus Genome.</title>
        <authorList>
            <person name="Alves-Ferreira E."/>
            <person name="Grigg M."/>
            <person name="Lorenzi H."/>
            <person name="Galac M."/>
        </authorList>
    </citation>
    <scope>NUCLEOTIDE SEQUENCE [LARGE SCALE GENOMIC DNA]</scope>
    <source>
        <strain evidence="1 2">EAF2021</strain>
    </source>
</reference>
<gene>
    <name evidence="1" type="ORF">M9Y10_011070</name>
</gene>
<evidence type="ECO:0000313" key="2">
    <source>
        <dbReference type="Proteomes" id="UP001470230"/>
    </source>
</evidence>